<dbReference type="Gene3D" id="3.30.300.160">
    <property type="entry name" value="Type II secretion system, protein E, N-terminal domain"/>
    <property type="match status" value="1"/>
</dbReference>
<reference evidence="5 6" key="1">
    <citation type="submission" date="2015-11" db="EMBL/GenBank/DDBJ databases">
        <title>Genomic analysis of 38 Legionella species identifies large and diverse effector repertoires.</title>
        <authorList>
            <person name="Burstein D."/>
            <person name="Amaro F."/>
            <person name="Zusman T."/>
            <person name="Lifshitz Z."/>
            <person name="Cohen O."/>
            <person name="Gilbert J.A."/>
            <person name="Pupko T."/>
            <person name="Shuman H.A."/>
            <person name="Segal G."/>
        </authorList>
    </citation>
    <scope>NUCLEOTIDE SEQUENCE [LARGE SCALE GENOMIC DNA]</scope>
    <source>
        <strain evidence="5 6">ATCC 49505</strain>
    </source>
</reference>
<gene>
    <name evidence="5" type="primary">lspE_2</name>
    <name evidence="5" type="ORF">Llon_2059</name>
</gene>
<proteinExistence type="inferred from homology"/>
<dbReference type="Pfam" id="PF05157">
    <property type="entry name" value="MshEN"/>
    <property type="match status" value="1"/>
</dbReference>
<dbReference type="Gene3D" id="3.40.50.300">
    <property type="entry name" value="P-loop containing nucleotide triphosphate hydrolases"/>
    <property type="match status" value="1"/>
</dbReference>
<comment type="caution">
    <text evidence="5">The sequence shown here is derived from an EMBL/GenBank/DDBJ whole genome shotgun (WGS) entry which is preliminary data.</text>
</comment>
<dbReference type="Proteomes" id="UP000054997">
    <property type="component" value="Unassembled WGS sequence"/>
</dbReference>
<dbReference type="InterPro" id="IPR037257">
    <property type="entry name" value="T2SS_E_N_sf"/>
</dbReference>
<dbReference type="AlphaFoldDB" id="A0A0W0VIE8"/>
<dbReference type="STRING" id="45068.Llon_2059"/>
<name>A0A0W0VIE8_9GAMM</name>
<dbReference type="InterPro" id="IPR003593">
    <property type="entry name" value="AAA+_ATPase"/>
</dbReference>
<keyword evidence="3" id="KW-0067">ATP-binding</keyword>
<sequence length="583" mass="65522">MKRIRLGELLLKENLVDQKTLDKAGEIQKKTGKKFGAILVEMGAIQEEQLLRLLARQLGVIYVDLNFYDIDQSLSLILPETYARRYRAIVLARQDGGYLIGMADPQDINAFDAISKILKKPITIAVVSEDSLLTALDRIYRRTQEITHFAEELSGELVDELAAAEDELFDEAVESEEQAPVVKLLNSLFRDAVQARASDIHIEPDEKSLRIRFRIDGVLNENVINNKRILNALIQRLKLRAHLDIAERRIPQDGRFNFTVKGRTFDVRLSTMPTANGESVVMRLLDQSAPVRDLAELGIPREMVKRLESIYQKPYGMLLVTGPTGSGKTTTLYSILARLNTPGRKILTVEDPVEYRINRVCQVQVNPKIDLTFARILRSLLRQDPDVIMVGEIRDTETARIAMRAAVTGHFVLATLHTNDALTSAMRLIDMGAEGYMVAAAVKAIVGQRLVRTLCKACMEDKSPEEAEIIWLETMGIDPNQTFKAGAGCSHCSYRGYVGRVGVYELLELNRPMLEALRLNDASQFARAALACDTYRPISEEVIDLLKQGKTSVSEAIRVVGQLDEEFRLREVKQREKMLGSQQ</sequence>
<dbReference type="PANTHER" id="PTHR30258">
    <property type="entry name" value="TYPE II SECRETION SYSTEM PROTEIN GSPE-RELATED"/>
    <property type="match status" value="1"/>
</dbReference>
<dbReference type="GO" id="GO:0005524">
    <property type="term" value="F:ATP binding"/>
    <property type="evidence" value="ECO:0007669"/>
    <property type="project" value="UniProtKB-KW"/>
</dbReference>
<dbReference type="SUPFAM" id="SSF160246">
    <property type="entry name" value="EspE N-terminal domain-like"/>
    <property type="match status" value="1"/>
</dbReference>
<evidence type="ECO:0000256" key="2">
    <source>
        <dbReference type="ARBA" id="ARBA00022741"/>
    </source>
</evidence>
<evidence type="ECO:0000256" key="1">
    <source>
        <dbReference type="ARBA" id="ARBA00006611"/>
    </source>
</evidence>
<dbReference type="SMART" id="SM00382">
    <property type="entry name" value="AAA"/>
    <property type="match status" value="1"/>
</dbReference>
<dbReference type="PANTHER" id="PTHR30258:SF29">
    <property type="entry name" value="MSHA PILUS ASSEMBLY ATPASE MSHE"/>
    <property type="match status" value="1"/>
</dbReference>
<comment type="similarity">
    <text evidence="1">Belongs to the GSP E family.</text>
</comment>
<evidence type="ECO:0000256" key="3">
    <source>
        <dbReference type="ARBA" id="ARBA00022840"/>
    </source>
</evidence>
<dbReference type="RefSeq" id="WP_058530016.1">
    <property type="nucleotide sequence ID" value="NZ_CAAAHZ010000011.1"/>
</dbReference>
<organism evidence="5 6">
    <name type="scientific">Legionella londiniensis</name>
    <dbReference type="NCBI Taxonomy" id="45068"/>
    <lineage>
        <taxon>Bacteria</taxon>
        <taxon>Pseudomonadati</taxon>
        <taxon>Pseudomonadota</taxon>
        <taxon>Gammaproteobacteria</taxon>
        <taxon>Legionellales</taxon>
        <taxon>Legionellaceae</taxon>
        <taxon>Legionella</taxon>
    </lineage>
</organism>
<dbReference type="InterPro" id="IPR027417">
    <property type="entry name" value="P-loop_NTPase"/>
</dbReference>
<protein>
    <submittedName>
        <fullName evidence="5">Type II protein secretion ATPase LspE</fullName>
    </submittedName>
</protein>
<evidence type="ECO:0000259" key="4">
    <source>
        <dbReference type="PROSITE" id="PS00662"/>
    </source>
</evidence>
<dbReference type="Pfam" id="PF00437">
    <property type="entry name" value="T2SSE"/>
    <property type="match status" value="1"/>
</dbReference>
<dbReference type="OrthoDB" id="9804785at2"/>
<dbReference type="GO" id="GO:0016887">
    <property type="term" value="F:ATP hydrolysis activity"/>
    <property type="evidence" value="ECO:0007669"/>
    <property type="project" value="TreeGrafter"/>
</dbReference>
<evidence type="ECO:0000313" key="6">
    <source>
        <dbReference type="Proteomes" id="UP000054997"/>
    </source>
</evidence>
<accession>A0A0W0VIE8</accession>
<keyword evidence="6" id="KW-1185">Reference proteome</keyword>
<dbReference type="GO" id="GO:0005886">
    <property type="term" value="C:plasma membrane"/>
    <property type="evidence" value="ECO:0007669"/>
    <property type="project" value="TreeGrafter"/>
</dbReference>
<dbReference type="PROSITE" id="PS00662">
    <property type="entry name" value="T2SP_E"/>
    <property type="match status" value="1"/>
</dbReference>
<evidence type="ECO:0000313" key="5">
    <source>
        <dbReference type="EMBL" id="KTD19887.1"/>
    </source>
</evidence>
<dbReference type="InterPro" id="IPR007831">
    <property type="entry name" value="T2SS_GspE_N"/>
</dbReference>
<keyword evidence="2" id="KW-0547">Nucleotide-binding</keyword>
<dbReference type="SUPFAM" id="SSF52540">
    <property type="entry name" value="P-loop containing nucleoside triphosphate hydrolases"/>
    <property type="match status" value="1"/>
</dbReference>
<dbReference type="CDD" id="cd01129">
    <property type="entry name" value="PulE-GspE-like"/>
    <property type="match status" value="1"/>
</dbReference>
<dbReference type="EMBL" id="LNYK01000033">
    <property type="protein sequence ID" value="KTD19887.1"/>
    <property type="molecule type" value="Genomic_DNA"/>
</dbReference>
<dbReference type="PATRIC" id="fig|45068.5.peg.2241"/>
<feature type="domain" description="Bacterial type II secretion system protein E" evidence="4">
    <location>
        <begin position="381"/>
        <end position="395"/>
    </location>
</feature>
<dbReference type="FunFam" id="3.30.450.90:FF:000001">
    <property type="entry name" value="Type II secretion system ATPase GspE"/>
    <property type="match status" value="1"/>
</dbReference>
<dbReference type="Gene3D" id="3.30.450.90">
    <property type="match status" value="1"/>
</dbReference>
<dbReference type="InterPro" id="IPR001482">
    <property type="entry name" value="T2SS/T4SS_dom"/>
</dbReference>